<dbReference type="Pfam" id="PF03151">
    <property type="entry name" value="TPT"/>
    <property type="match status" value="1"/>
</dbReference>
<feature type="transmembrane region" description="Helical" evidence="6">
    <location>
        <begin position="26"/>
        <end position="47"/>
    </location>
</feature>
<dbReference type="Proteomes" id="UP000886595">
    <property type="component" value="Unassembled WGS sequence"/>
</dbReference>
<keyword evidence="4 6" id="KW-1133">Transmembrane helix</keyword>
<feature type="transmembrane region" description="Helical" evidence="6">
    <location>
        <begin position="250"/>
        <end position="275"/>
    </location>
</feature>
<feature type="transmembrane region" description="Helical" evidence="6">
    <location>
        <begin position="59"/>
        <end position="78"/>
    </location>
</feature>
<keyword evidence="9" id="KW-1185">Reference proteome</keyword>
<comment type="caution">
    <text evidence="8">The sequence shown here is derived from an EMBL/GenBank/DDBJ whole genome shotgun (WGS) entry which is preliminary data.</text>
</comment>
<evidence type="ECO:0000256" key="2">
    <source>
        <dbReference type="ARBA" id="ARBA00022448"/>
    </source>
</evidence>
<dbReference type="PANTHER" id="PTHR11132">
    <property type="entry name" value="SOLUTE CARRIER FAMILY 35"/>
    <property type="match status" value="1"/>
</dbReference>
<evidence type="ECO:0000256" key="6">
    <source>
        <dbReference type="SAM" id="Phobius"/>
    </source>
</evidence>
<keyword evidence="3 6" id="KW-0812">Transmembrane</keyword>
<organism evidence="8 9">
    <name type="scientific">Brassica carinata</name>
    <name type="common">Ethiopian mustard</name>
    <name type="synonym">Abyssinian cabbage</name>
    <dbReference type="NCBI Taxonomy" id="52824"/>
    <lineage>
        <taxon>Eukaryota</taxon>
        <taxon>Viridiplantae</taxon>
        <taxon>Streptophyta</taxon>
        <taxon>Embryophyta</taxon>
        <taxon>Tracheophyta</taxon>
        <taxon>Spermatophyta</taxon>
        <taxon>Magnoliopsida</taxon>
        <taxon>eudicotyledons</taxon>
        <taxon>Gunneridae</taxon>
        <taxon>Pentapetalae</taxon>
        <taxon>rosids</taxon>
        <taxon>malvids</taxon>
        <taxon>Brassicales</taxon>
        <taxon>Brassicaceae</taxon>
        <taxon>Brassiceae</taxon>
        <taxon>Brassica</taxon>
    </lineage>
</organism>
<evidence type="ECO:0000256" key="3">
    <source>
        <dbReference type="ARBA" id="ARBA00022692"/>
    </source>
</evidence>
<dbReference type="InterPro" id="IPR050186">
    <property type="entry name" value="TPT_transporter"/>
</dbReference>
<evidence type="ECO:0000313" key="9">
    <source>
        <dbReference type="Proteomes" id="UP000886595"/>
    </source>
</evidence>
<evidence type="ECO:0000313" key="8">
    <source>
        <dbReference type="EMBL" id="KAG2266419.1"/>
    </source>
</evidence>
<feature type="transmembrane region" description="Helical" evidence="6">
    <location>
        <begin position="186"/>
        <end position="207"/>
    </location>
</feature>
<feature type="transmembrane region" description="Helical" evidence="6">
    <location>
        <begin position="219"/>
        <end position="238"/>
    </location>
</feature>
<accession>A0A8X7QA34</accession>
<reference evidence="8 9" key="1">
    <citation type="submission" date="2020-02" db="EMBL/GenBank/DDBJ databases">
        <authorList>
            <person name="Ma Q."/>
            <person name="Huang Y."/>
            <person name="Song X."/>
            <person name="Pei D."/>
        </authorList>
    </citation>
    <scope>NUCLEOTIDE SEQUENCE [LARGE SCALE GENOMIC DNA]</scope>
    <source>
        <strain evidence="8">Sxm20200214</strain>
        <tissue evidence="8">Leaf</tissue>
    </source>
</reference>
<evidence type="ECO:0000256" key="5">
    <source>
        <dbReference type="ARBA" id="ARBA00023136"/>
    </source>
</evidence>
<protein>
    <recommendedName>
        <fullName evidence="7">Sugar phosphate transporter domain-containing protein</fullName>
    </recommendedName>
</protein>
<feature type="transmembrane region" description="Helical" evidence="6">
    <location>
        <begin position="160"/>
        <end position="179"/>
    </location>
</feature>
<feature type="transmembrane region" description="Helical" evidence="6">
    <location>
        <begin position="107"/>
        <end position="125"/>
    </location>
</feature>
<keyword evidence="2" id="KW-0813">Transport</keyword>
<dbReference type="GO" id="GO:0016020">
    <property type="term" value="C:membrane"/>
    <property type="evidence" value="ECO:0007669"/>
    <property type="project" value="UniProtKB-SubCell"/>
</dbReference>
<sequence length="476" mass="53605">MESPEKKTLSILTEEPKRARFSSSGMSFKGLFAAVSYMASAVLLVIFNKAALSSFSFPSANVITLLQMLSSCFILYVMKYFKIISFCTDKSESEHDSLLTLVSPRRLVQTIPLAFTYLLYMLVTMESVRNINVPMYTTLRRTTILFTMIMEYFLSGQTHSASVISSVGIILLGAIIAGIRDLSFDAYGYGLVFTANICTATYLALIARTGKSSGLNTFGLMWCNGIICIPFLLFWTTIKGELKAMLSFPHLYSLDFQVVICFSCLLAFLINYSVFLNTTVNSALTHSICGNMKDLFTILLGWLIFVGLPFDWLSPPFHRRIVARPSLGRRFAAARTPLNRCDSPPPAAGLRDSPDFGQMFDRWMMMSQFDRLRRDDVLATQMMLVWGYNEVPVTQMVFVWGYKDICTIEAAGGCAGVQRQTVLATQQDFGQMFDRWMMMSQFDRLRSLRCLDIGVTLGMFTSFGIVDRVEMCQFDS</sequence>
<keyword evidence="5 6" id="KW-0472">Membrane</keyword>
<feature type="domain" description="Sugar phosphate transporter" evidence="7">
    <location>
        <begin position="34"/>
        <end position="305"/>
    </location>
</feature>
<dbReference type="InterPro" id="IPR004853">
    <property type="entry name" value="Sugar_P_trans_dom"/>
</dbReference>
<evidence type="ECO:0000256" key="4">
    <source>
        <dbReference type="ARBA" id="ARBA00022989"/>
    </source>
</evidence>
<proteinExistence type="predicted"/>
<name>A0A8X7QA34_BRACI</name>
<comment type="subcellular location">
    <subcellularLocation>
        <location evidence="1">Membrane</location>
        <topology evidence="1">Multi-pass membrane protein</topology>
    </subcellularLocation>
</comment>
<dbReference type="EMBL" id="JAAMPC010000014">
    <property type="protein sequence ID" value="KAG2266419.1"/>
    <property type="molecule type" value="Genomic_DNA"/>
</dbReference>
<dbReference type="OrthoDB" id="417037at2759"/>
<dbReference type="AlphaFoldDB" id="A0A8X7QA34"/>
<evidence type="ECO:0000256" key="1">
    <source>
        <dbReference type="ARBA" id="ARBA00004141"/>
    </source>
</evidence>
<feature type="transmembrane region" description="Helical" evidence="6">
    <location>
        <begin position="295"/>
        <end position="314"/>
    </location>
</feature>
<gene>
    <name evidence="8" type="ORF">Bca52824_073498</name>
</gene>
<evidence type="ECO:0000259" key="7">
    <source>
        <dbReference type="Pfam" id="PF03151"/>
    </source>
</evidence>